<dbReference type="Proteomes" id="UP001470230">
    <property type="component" value="Unassembled WGS sequence"/>
</dbReference>
<feature type="compositionally biased region" description="Polar residues" evidence="2">
    <location>
        <begin position="359"/>
        <end position="377"/>
    </location>
</feature>
<feature type="compositionally biased region" description="Basic and acidic residues" evidence="2">
    <location>
        <begin position="378"/>
        <end position="396"/>
    </location>
</feature>
<feature type="compositionally biased region" description="Low complexity" evidence="2">
    <location>
        <begin position="506"/>
        <end position="546"/>
    </location>
</feature>
<evidence type="ECO:0000256" key="2">
    <source>
        <dbReference type="SAM" id="MobiDB-lite"/>
    </source>
</evidence>
<feature type="compositionally biased region" description="Basic and acidic residues" evidence="2">
    <location>
        <begin position="454"/>
        <end position="465"/>
    </location>
</feature>
<gene>
    <name evidence="3" type="ORF">M9Y10_041496</name>
</gene>
<dbReference type="EMBL" id="JAPFFF010000007">
    <property type="protein sequence ID" value="KAK8886036.1"/>
    <property type="molecule type" value="Genomic_DNA"/>
</dbReference>
<feature type="compositionally biased region" description="Acidic residues" evidence="2">
    <location>
        <begin position="401"/>
        <end position="430"/>
    </location>
</feature>
<evidence type="ECO:0000313" key="3">
    <source>
        <dbReference type="EMBL" id="KAK8886036.1"/>
    </source>
</evidence>
<organism evidence="3 4">
    <name type="scientific">Tritrichomonas musculus</name>
    <dbReference type="NCBI Taxonomy" id="1915356"/>
    <lineage>
        <taxon>Eukaryota</taxon>
        <taxon>Metamonada</taxon>
        <taxon>Parabasalia</taxon>
        <taxon>Tritrichomonadida</taxon>
        <taxon>Tritrichomonadidae</taxon>
        <taxon>Tritrichomonas</taxon>
    </lineage>
</organism>
<protein>
    <submittedName>
        <fullName evidence="3">Uncharacterized protein</fullName>
    </submittedName>
</protein>
<feature type="region of interest" description="Disordered" evidence="2">
    <location>
        <begin position="636"/>
        <end position="659"/>
    </location>
</feature>
<comment type="caution">
    <text evidence="3">The sequence shown here is derived from an EMBL/GenBank/DDBJ whole genome shotgun (WGS) entry which is preliminary data.</text>
</comment>
<evidence type="ECO:0000256" key="1">
    <source>
        <dbReference type="SAM" id="Coils"/>
    </source>
</evidence>
<feature type="compositionally biased region" description="Basic and acidic residues" evidence="2">
    <location>
        <begin position="346"/>
        <end position="358"/>
    </location>
</feature>
<feature type="compositionally biased region" description="Basic and acidic residues" evidence="2">
    <location>
        <begin position="481"/>
        <end position="501"/>
    </location>
</feature>
<feature type="region of interest" description="Disordered" evidence="2">
    <location>
        <begin position="51"/>
        <end position="76"/>
    </location>
</feature>
<reference evidence="3 4" key="1">
    <citation type="submission" date="2024-04" db="EMBL/GenBank/DDBJ databases">
        <title>Tritrichomonas musculus Genome.</title>
        <authorList>
            <person name="Alves-Ferreira E."/>
            <person name="Grigg M."/>
            <person name="Lorenzi H."/>
            <person name="Galac M."/>
        </authorList>
    </citation>
    <scope>NUCLEOTIDE SEQUENCE [LARGE SCALE GENOMIC DNA]</scope>
    <source>
        <strain evidence="3 4">EAF2021</strain>
    </source>
</reference>
<feature type="compositionally biased region" description="Low complexity" evidence="2">
    <location>
        <begin position="437"/>
        <end position="448"/>
    </location>
</feature>
<evidence type="ECO:0000313" key="4">
    <source>
        <dbReference type="Proteomes" id="UP001470230"/>
    </source>
</evidence>
<feature type="compositionally biased region" description="Low complexity" evidence="2">
    <location>
        <begin position="469"/>
        <end position="480"/>
    </location>
</feature>
<keyword evidence="4" id="KW-1185">Reference proteome</keyword>
<feature type="compositionally biased region" description="Polar residues" evidence="2">
    <location>
        <begin position="642"/>
        <end position="659"/>
    </location>
</feature>
<sequence>MMKKRNVNSVLMKQKYIKKPKEEMSKSTKYLKNNKAAEKNSSQQLSLAIDINDLSNSDNNNKSSKPKKSNNQKSSLSERLNKLKFEYEAALQTKKKLEAEVHSAKAKATKIFSQTSDSAELNTNLQILRQKLNKTQIKYKANLKLLEQMRSQLDDYRTARFQIISARKNKENASIETPKQKEILKKDSNPIINELNRRSNELFQKTDEYQSILGNVIDLTGMKNINEVFYEAERIERENKNIDHYLTTNEPILPKMVERRDELKKICDELTTQRHKESECQNDILHDMSIDFSNIQVHLSEIETQKKKDENSFSDVFFEIEQIYEILGCDFDDISNDVSRIGNSFEEEKNDKEDDNKEVTNSFETENSKEVTNSFETENSKDDANSYETENSKDDANSYETENESNETEENEISEEEEEEEEADSIDVEENEKNESNTDNNNNMANENNENEENGNHNDTIKISDDDGNNNNNVINSNNDKNFESTENDTNKEDGTKDDIVINKYSINNTSNDNINNNNNNDDNNDSNNSNENINNDDINDKSNSNTVQNLKIDYTTPVMKKEGRSRVNFTFNNITPRFKSQQDFESPGERYCEDEEEEEDLNEPSIRINQQNVLHALSIIEVAVRKLVEKQISLSDENDYDQSSQRIDSDSANTSLLT</sequence>
<feature type="coiled-coil region" evidence="1">
    <location>
        <begin position="80"/>
        <end position="138"/>
    </location>
</feature>
<proteinExistence type="predicted"/>
<accession>A0ABR2K534</accession>
<feature type="region of interest" description="Disordered" evidence="2">
    <location>
        <begin position="1"/>
        <end position="26"/>
    </location>
</feature>
<name>A0ABR2K534_9EUKA</name>
<feature type="compositionally biased region" description="Low complexity" evidence="2">
    <location>
        <begin position="52"/>
        <end position="63"/>
    </location>
</feature>
<keyword evidence="1" id="KW-0175">Coiled coil</keyword>
<feature type="region of interest" description="Disordered" evidence="2">
    <location>
        <begin position="345"/>
        <end position="546"/>
    </location>
</feature>